<dbReference type="AlphaFoldDB" id="A0A0L7LD16"/>
<dbReference type="GO" id="GO:0003677">
    <property type="term" value="F:DNA binding"/>
    <property type="evidence" value="ECO:0007669"/>
    <property type="project" value="TreeGrafter"/>
</dbReference>
<feature type="compositionally biased region" description="Polar residues" evidence="1">
    <location>
        <begin position="596"/>
        <end position="607"/>
    </location>
</feature>
<dbReference type="STRING" id="104452.A0A0L7LD16"/>
<feature type="compositionally biased region" description="Basic and acidic residues" evidence="1">
    <location>
        <begin position="277"/>
        <end position="298"/>
    </location>
</feature>
<keyword evidence="4" id="KW-1185">Reference proteome</keyword>
<dbReference type="SMART" id="SM00382">
    <property type="entry name" value="AAA"/>
    <property type="match status" value="1"/>
</dbReference>
<dbReference type="Pfam" id="PF00004">
    <property type="entry name" value="AAA"/>
    <property type="match status" value="1"/>
</dbReference>
<evidence type="ECO:0000313" key="4">
    <source>
        <dbReference type="Proteomes" id="UP000037510"/>
    </source>
</evidence>
<dbReference type="GO" id="GO:0005634">
    <property type="term" value="C:nucleus"/>
    <property type="evidence" value="ECO:0007669"/>
    <property type="project" value="TreeGrafter"/>
</dbReference>
<reference evidence="3 4" key="1">
    <citation type="journal article" date="2015" name="Genome Biol. Evol.">
        <title>The genome of winter moth (Operophtera brumata) provides a genomic perspective on sexual dimorphism and phenology.</title>
        <authorList>
            <person name="Derks M.F."/>
            <person name="Smit S."/>
            <person name="Salis L."/>
            <person name="Schijlen E."/>
            <person name="Bossers A."/>
            <person name="Mateman C."/>
            <person name="Pijl A.S."/>
            <person name="de Ridder D."/>
            <person name="Groenen M.A."/>
            <person name="Visser M.E."/>
            <person name="Megens H.J."/>
        </authorList>
    </citation>
    <scope>NUCLEOTIDE SEQUENCE [LARGE SCALE GENOMIC DNA]</scope>
    <source>
        <strain evidence="3">WM2013NL</strain>
        <tissue evidence="3">Head and thorax</tissue>
    </source>
</reference>
<dbReference type="GO" id="GO:0061860">
    <property type="term" value="F:DNA clamp unloader activity"/>
    <property type="evidence" value="ECO:0007669"/>
    <property type="project" value="TreeGrafter"/>
</dbReference>
<dbReference type="Proteomes" id="UP000037510">
    <property type="component" value="Unassembled WGS sequence"/>
</dbReference>
<feature type="compositionally biased region" description="Basic and acidic residues" evidence="1">
    <location>
        <begin position="349"/>
        <end position="359"/>
    </location>
</feature>
<name>A0A0L7LD16_OPEBR</name>
<feature type="region of interest" description="Disordered" evidence="1">
    <location>
        <begin position="148"/>
        <end position="170"/>
    </location>
</feature>
<feature type="compositionally biased region" description="Basic and acidic residues" evidence="1">
    <location>
        <begin position="230"/>
        <end position="240"/>
    </location>
</feature>
<accession>A0A0L7LD16</accession>
<feature type="region of interest" description="Disordered" evidence="1">
    <location>
        <begin position="593"/>
        <end position="617"/>
    </location>
</feature>
<gene>
    <name evidence="3" type="ORF">OBRU01_10969</name>
</gene>
<dbReference type="PANTHER" id="PTHR23389">
    <property type="entry name" value="CHROMOSOME TRANSMISSION FIDELITY FACTOR 18"/>
    <property type="match status" value="1"/>
</dbReference>
<proteinExistence type="predicted"/>
<evidence type="ECO:0000259" key="2">
    <source>
        <dbReference type="SMART" id="SM00382"/>
    </source>
</evidence>
<evidence type="ECO:0000313" key="3">
    <source>
        <dbReference type="EMBL" id="KOB73290.1"/>
    </source>
</evidence>
<dbReference type="InterPro" id="IPR003959">
    <property type="entry name" value="ATPase_AAA_core"/>
</dbReference>
<feature type="region of interest" description="Disordered" evidence="1">
    <location>
        <begin position="676"/>
        <end position="696"/>
    </location>
</feature>
<dbReference type="GO" id="GO:0005524">
    <property type="term" value="F:ATP binding"/>
    <property type="evidence" value="ECO:0007669"/>
    <property type="project" value="InterPro"/>
</dbReference>
<feature type="non-terminal residue" evidence="3">
    <location>
        <position position="1"/>
    </location>
</feature>
<feature type="compositionally biased region" description="Polar residues" evidence="1">
    <location>
        <begin position="241"/>
        <end position="253"/>
    </location>
</feature>
<dbReference type="GO" id="GO:0016887">
    <property type="term" value="F:ATP hydrolysis activity"/>
    <property type="evidence" value="ECO:0007669"/>
    <property type="project" value="InterPro"/>
</dbReference>
<feature type="region of interest" description="Disordered" evidence="1">
    <location>
        <begin position="230"/>
        <end position="265"/>
    </location>
</feature>
<sequence length="1125" mass="127339">MTSLVEEVSEESSIFKDTNDNLRIYQCRNVLRSKGKKVRPKCSKVLKRKLKKYKLRQDGKEDQDILDISEILESSLTIKLPSEERSSVDLELDQLRPTNYLFKMGRRPVTEKSLKSKTKVVNENGVKQLSPTTEKKIKTDAFKLLMDSRNKSLGSNSPGKEKPIDETETQEILEKKTNKAKRNLILQKMAESKGSLKKKELEDCQEKNINKKMEKRAERLKNMISNIEPKASKVADEKSVSKLQNVRSPLNSLKTDKNEKISDKPVKTLQLVNMFTDVEHKASSERKQISKEDEDRSKRTARRPVRYTEDAGLSSTDEELHIFTPKKKKHSDNKNDHNNTITVDLSSDSADKEEPSKSKRIEKKKSNKKVKEADRGIIDKKAVKLAPIFSAKSQLDTAAIEAKQKFLQSGVPEKLKKLMSKQVDKNIVTNCFFKVVHIQQLDDLDQSLSVQLSLKDHSIDDRKEREYCEEISFKKLLNLITQEALSLSAKFCNPQTVLQTLKDQYPRYPVYRTYRLLRGKKKGDHKAGNNFLDLDNSVEILNASIDTQNENPEQLSWADKYKPLAANQIIGNFESVKELKKWLVSWTENDMKSKAINDNGSDSSDYFQSDADSKDSMKSSNNLLVLSGPVGSGKTSSVYAIAAELAIKVIEVNASSKRTGKIMLQDLQEATQSHKVNRGASGNENSQNFSQKSQEVEPIPVITNPVKKRGRPKKIVEKIPEIPVLKKSISKEKPESINELAASQESTRTCMSLILIDDADIVFDQDDGFCSAIVQLVYSSKRPVILITSSLSCPHLQRFIQSSKILKMNPLLPNILGTWLDIMCLADSGMCWPGVGSKFLNFCKGDVRKAINCLQFYVCSQALNQDMELCSQNTDCRVNVDDENSNMSWADRDSEDTHLNDEPIELHGPSQNIMIEQVHYESPTELFNIWWSLPKLLSISDTNQTERPMDGNCGTIKSKSSNSLESISQVLDSLSLCDFYSQDPFKNKGNMTSDPWFSPESHSVSELENFERYGRHYGTSDEIAHELANCSIGIAQAEFVSRHNNLTGYLSQQAVLDRKALALDYWSSCRTICRIEKSKADTSSRRNNRFCHYLKSLSVLCKNDSFDKLASSLCPSKMHNAKELS</sequence>
<comment type="caution">
    <text evidence="3">The sequence shown here is derived from an EMBL/GenBank/DDBJ whole genome shotgun (WGS) entry which is preliminary data.</text>
</comment>
<feature type="non-terminal residue" evidence="3">
    <location>
        <position position="1125"/>
    </location>
</feature>
<protein>
    <recommendedName>
        <fullName evidence="2">AAA+ ATPase domain-containing protein</fullName>
    </recommendedName>
</protein>
<dbReference type="SUPFAM" id="SSF52540">
    <property type="entry name" value="P-loop containing nucleoside triphosphate hydrolases"/>
    <property type="match status" value="1"/>
</dbReference>
<feature type="region of interest" description="Disordered" evidence="1">
    <location>
        <begin position="277"/>
        <end position="372"/>
    </location>
</feature>
<dbReference type="EMBL" id="JTDY01001634">
    <property type="protein sequence ID" value="KOB73290.1"/>
    <property type="molecule type" value="Genomic_DNA"/>
</dbReference>
<feature type="compositionally biased region" description="Basic and acidic residues" evidence="1">
    <location>
        <begin position="254"/>
        <end position="265"/>
    </location>
</feature>
<evidence type="ECO:0000256" key="1">
    <source>
        <dbReference type="SAM" id="MobiDB-lite"/>
    </source>
</evidence>
<organism evidence="3 4">
    <name type="scientific">Operophtera brumata</name>
    <name type="common">Winter moth</name>
    <name type="synonym">Phalaena brumata</name>
    <dbReference type="NCBI Taxonomy" id="104452"/>
    <lineage>
        <taxon>Eukaryota</taxon>
        <taxon>Metazoa</taxon>
        <taxon>Ecdysozoa</taxon>
        <taxon>Arthropoda</taxon>
        <taxon>Hexapoda</taxon>
        <taxon>Insecta</taxon>
        <taxon>Pterygota</taxon>
        <taxon>Neoptera</taxon>
        <taxon>Endopterygota</taxon>
        <taxon>Lepidoptera</taxon>
        <taxon>Glossata</taxon>
        <taxon>Ditrysia</taxon>
        <taxon>Geometroidea</taxon>
        <taxon>Geometridae</taxon>
        <taxon>Larentiinae</taxon>
        <taxon>Operophtera</taxon>
    </lineage>
</organism>
<dbReference type="PANTHER" id="PTHR23389:SF21">
    <property type="entry name" value="ATPASE FAMILY AAA DOMAIN-CONTAINING PROTEIN 5"/>
    <property type="match status" value="1"/>
</dbReference>
<dbReference type="InterPro" id="IPR027417">
    <property type="entry name" value="P-loop_NTPase"/>
</dbReference>
<feature type="domain" description="AAA+ ATPase" evidence="2">
    <location>
        <begin position="620"/>
        <end position="812"/>
    </location>
</feature>
<dbReference type="Gene3D" id="3.40.50.300">
    <property type="entry name" value="P-loop containing nucleotide triphosphate hydrolases"/>
    <property type="match status" value="1"/>
</dbReference>
<dbReference type="InterPro" id="IPR003593">
    <property type="entry name" value="AAA+_ATPase"/>
</dbReference>
<feature type="compositionally biased region" description="Polar residues" evidence="1">
    <location>
        <begin position="676"/>
        <end position="693"/>
    </location>
</feature>